<protein>
    <submittedName>
        <fullName evidence="5">Insulinase family protein</fullName>
    </submittedName>
</protein>
<evidence type="ECO:0000256" key="1">
    <source>
        <dbReference type="ARBA" id="ARBA00007261"/>
    </source>
</evidence>
<dbReference type="InterPro" id="IPR011765">
    <property type="entry name" value="Pept_M16_N"/>
</dbReference>
<feature type="domain" description="Peptidase M16 C-terminal" evidence="4">
    <location>
        <begin position="226"/>
        <end position="424"/>
    </location>
</feature>
<reference evidence="5 6" key="1">
    <citation type="journal article" date="2015" name="Genome Announc.">
        <title>Draft Genome Sequence of Cyanobacterium Hassallia byssoidea Strain VB512170, Isolated from Monuments in India.</title>
        <authorList>
            <person name="Singh D."/>
            <person name="Chandrababunaidu M.M."/>
            <person name="Panda A."/>
            <person name="Sen D."/>
            <person name="Bhattacharyya S."/>
            <person name="Adhikary S.P."/>
            <person name="Tripathy S."/>
        </authorList>
    </citation>
    <scope>NUCLEOTIDE SEQUENCE [LARGE SCALE GENOMIC DNA]</scope>
    <source>
        <strain evidence="5 6">VB512170</strain>
    </source>
</reference>
<keyword evidence="2" id="KW-1133">Transmembrane helix</keyword>
<dbReference type="Pfam" id="PF05193">
    <property type="entry name" value="Peptidase_M16_C"/>
    <property type="match status" value="2"/>
</dbReference>
<proteinExistence type="inferred from homology"/>
<evidence type="ECO:0000259" key="3">
    <source>
        <dbReference type="Pfam" id="PF00675"/>
    </source>
</evidence>
<dbReference type="AlphaFoldDB" id="A0A846GZF3"/>
<dbReference type="InterPro" id="IPR050361">
    <property type="entry name" value="MPP/UQCRC_Complex"/>
</dbReference>
<evidence type="ECO:0000313" key="5">
    <source>
        <dbReference type="EMBL" id="NEU71257.1"/>
    </source>
</evidence>
<evidence type="ECO:0000313" key="6">
    <source>
        <dbReference type="Proteomes" id="UP000031549"/>
    </source>
</evidence>
<dbReference type="InterPro" id="IPR011249">
    <property type="entry name" value="Metalloenz_LuxS/M16"/>
</dbReference>
<dbReference type="Gene3D" id="3.30.830.10">
    <property type="entry name" value="Metalloenzyme, LuxS/M16 peptidase-like"/>
    <property type="match status" value="4"/>
</dbReference>
<sequence>MSVFSTLRKYRYLLLMLSVWLIAVLFLSHKPADSKLMVAYNQVSSQKILIAKKPTSRTVTENVNKTVLENGLTVLTKEVHTAPVVTVQVWYKVGSRNEEPGVNGIAHQLEHMMFKGTRDRPIQFGRLFSALGSDSNAFTSYDQTAYYGTLEREKLKALLVLEADRMQNSLIDAQQLASEKQVVISELQGYENSPDYRLNRAVMQAAFPQSPYGLPVGGTKADVEKFQVEQVRKYYRNFYTPNNAVLVIVGDFDTAKTTKAVQEIFGKIPKSQQSIVKSQESIVNGQQSIVKSQESIVNSQQSKFPLSPSPPPIVLREPGSAGLLQAVYPLPQVNHPDVPALSVMDYILTEGRNSRFYQALVESGLASDVTASVASLLESGWYKISVTAAPHQDLRKIDSVLNSEISKLAFGVTSKEVKRAKTQLEASVILSNRDITNQAMQLANDELTTGNYLYTERYLEAVREVTEADVRRVVNKYLQQEARTVGFFEPTQKQVKGNGGKANSVQTTENFTSLAPVAPVEVMKYLPSVEKTSLEKATLALPQKFTFGNGLRVLLLPDKSTPTVTLSGYLKAGAEFDPKDKAGLASLVADNLMNGTKTKDVLTLAQALEERGANLDLETYKEGVRIQANSLAADLPVLIQILADGVKNATFPAKELELTRQQALNALELELDDPNEVAERTFLQSIYPKNHPSHTFPTEKSLRKISREDVLNFKAKHYRPDTTVLVLVGDFEPTKVRSLLQTQFSDWQVSGKPPKLKYPAVSIPEKVVRVNSVLPGKAQAITYMGYIGINRQDPRFYAALILNQILGGDTLSSRLGAEVRDRLGLTYGIYSYFQAGKNIGTFLIEMQTSPEDASKAIASTRNLLQQLHTHGVSTQEVETAKRTLISNYTVTLANPQELTKKILMNEVYGLDEMELRSFTQKIQTVNLAQVNLAARELLHPDKIVVVTAGPAVLAHSS</sequence>
<evidence type="ECO:0000256" key="2">
    <source>
        <dbReference type="SAM" id="Phobius"/>
    </source>
</evidence>
<dbReference type="PANTHER" id="PTHR11851">
    <property type="entry name" value="METALLOPROTEASE"/>
    <property type="match status" value="1"/>
</dbReference>
<dbReference type="Proteomes" id="UP000031549">
    <property type="component" value="Unassembled WGS sequence"/>
</dbReference>
<dbReference type="InterPro" id="IPR007863">
    <property type="entry name" value="Peptidase_M16_C"/>
</dbReference>
<accession>A0A846GZF3</accession>
<feature type="domain" description="Peptidase M16 C-terminal" evidence="4">
    <location>
        <begin position="704"/>
        <end position="884"/>
    </location>
</feature>
<comment type="similarity">
    <text evidence="1">Belongs to the peptidase M16 family.</text>
</comment>
<gene>
    <name evidence="5" type="ORF">PI95_001330</name>
</gene>
<feature type="domain" description="Peptidase M16 N-terminal" evidence="3">
    <location>
        <begin position="553"/>
        <end position="684"/>
    </location>
</feature>
<keyword evidence="6" id="KW-1185">Reference proteome</keyword>
<evidence type="ECO:0000259" key="4">
    <source>
        <dbReference type="Pfam" id="PF05193"/>
    </source>
</evidence>
<dbReference type="GO" id="GO:0046872">
    <property type="term" value="F:metal ion binding"/>
    <property type="evidence" value="ECO:0007669"/>
    <property type="project" value="InterPro"/>
</dbReference>
<keyword evidence="2" id="KW-0472">Membrane</keyword>
<comment type="caution">
    <text evidence="5">The sequence shown here is derived from an EMBL/GenBank/DDBJ whole genome shotgun (WGS) entry which is preliminary data.</text>
</comment>
<dbReference type="PANTHER" id="PTHR11851:SF49">
    <property type="entry name" value="MITOCHONDRIAL-PROCESSING PEPTIDASE SUBUNIT ALPHA"/>
    <property type="match status" value="1"/>
</dbReference>
<dbReference type="EMBL" id="JTCM02000002">
    <property type="protein sequence ID" value="NEU71257.1"/>
    <property type="molecule type" value="Genomic_DNA"/>
</dbReference>
<feature type="transmembrane region" description="Helical" evidence="2">
    <location>
        <begin position="12"/>
        <end position="29"/>
    </location>
</feature>
<dbReference type="SUPFAM" id="SSF63411">
    <property type="entry name" value="LuxS/MPP-like metallohydrolase"/>
    <property type="match status" value="4"/>
</dbReference>
<name>A0A846GZF3_9CYAN</name>
<keyword evidence="2" id="KW-0812">Transmembrane</keyword>
<organism evidence="5 6">
    <name type="scientific">Hassallia byssoidea VB512170</name>
    <dbReference type="NCBI Taxonomy" id="1304833"/>
    <lineage>
        <taxon>Bacteria</taxon>
        <taxon>Bacillati</taxon>
        <taxon>Cyanobacteriota</taxon>
        <taxon>Cyanophyceae</taxon>
        <taxon>Nostocales</taxon>
        <taxon>Tolypothrichaceae</taxon>
        <taxon>Hassallia</taxon>
    </lineage>
</organism>
<feature type="domain" description="Peptidase M16 N-terminal" evidence="3">
    <location>
        <begin position="74"/>
        <end position="219"/>
    </location>
</feature>
<dbReference type="Pfam" id="PF00675">
    <property type="entry name" value="Peptidase_M16"/>
    <property type="match status" value="2"/>
</dbReference>
<dbReference type="RefSeq" id="WP_039748747.1">
    <property type="nucleotide sequence ID" value="NZ_JTCM02000002.1"/>
</dbReference>